<feature type="chain" id="PRO_5009326807" description="UDP-glycosyltransferases domain-containing protein" evidence="5">
    <location>
        <begin position="22"/>
        <end position="536"/>
    </location>
</feature>
<dbReference type="InterPro" id="IPR002213">
    <property type="entry name" value="UDP_glucos_trans"/>
</dbReference>
<evidence type="ECO:0000313" key="6">
    <source>
        <dbReference type="EnsemblMetazoa" id="SCAU008331-PA"/>
    </source>
</evidence>
<keyword evidence="4" id="KW-1133">Transmembrane helix</keyword>
<dbReference type="FunFam" id="3.40.50.2000:FF:000050">
    <property type="entry name" value="UDP-glucuronosyltransferase"/>
    <property type="match status" value="1"/>
</dbReference>
<dbReference type="CDD" id="cd03784">
    <property type="entry name" value="GT1_Gtf-like"/>
    <property type="match status" value="1"/>
</dbReference>
<organism evidence="6 7">
    <name type="scientific">Stomoxys calcitrans</name>
    <name type="common">Stable fly</name>
    <name type="synonym">Conops calcitrans</name>
    <dbReference type="NCBI Taxonomy" id="35570"/>
    <lineage>
        <taxon>Eukaryota</taxon>
        <taxon>Metazoa</taxon>
        <taxon>Ecdysozoa</taxon>
        <taxon>Arthropoda</taxon>
        <taxon>Hexapoda</taxon>
        <taxon>Insecta</taxon>
        <taxon>Pterygota</taxon>
        <taxon>Neoptera</taxon>
        <taxon>Endopterygota</taxon>
        <taxon>Diptera</taxon>
        <taxon>Brachycera</taxon>
        <taxon>Muscomorpha</taxon>
        <taxon>Muscoidea</taxon>
        <taxon>Muscidae</taxon>
        <taxon>Stomoxys</taxon>
    </lineage>
</organism>
<evidence type="ECO:0000313" key="7">
    <source>
        <dbReference type="Proteomes" id="UP000095300"/>
    </source>
</evidence>
<proteinExistence type="inferred from homology"/>
<dbReference type="Pfam" id="PF00201">
    <property type="entry name" value="UDPGT"/>
    <property type="match status" value="1"/>
</dbReference>
<reference evidence="6" key="1">
    <citation type="submission" date="2020-05" db="UniProtKB">
        <authorList>
            <consortium name="EnsemblMetazoa"/>
        </authorList>
    </citation>
    <scope>IDENTIFICATION</scope>
    <source>
        <strain evidence="6">USDA</strain>
    </source>
</reference>
<dbReference type="VEuPathDB" id="VectorBase:SCAU008331"/>
<keyword evidence="7" id="KW-1185">Reference proteome</keyword>
<dbReference type="InterPro" id="IPR050271">
    <property type="entry name" value="UDP-glycosyltransferase"/>
</dbReference>
<accession>A0A1I8PI82</accession>
<keyword evidence="2" id="KW-0328">Glycosyltransferase</keyword>
<keyword evidence="4" id="KW-0472">Membrane</keyword>
<evidence type="ECO:0000256" key="3">
    <source>
        <dbReference type="ARBA" id="ARBA00022679"/>
    </source>
</evidence>
<keyword evidence="4" id="KW-0812">Transmembrane</keyword>
<dbReference type="AlphaFoldDB" id="A0A1I8PI82"/>
<comment type="similarity">
    <text evidence="1">Belongs to the UDP-glycosyltransferase family.</text>
</comment>
<keyword evidence="3" id="KW-0808">Transferase</keyword>
<feature type="signal peptide" evidence="5">
    <location>
        <begin position="1"/>
        <end position="21"/>
    </location>
</feature>
<dbReference type="PANTHER" id="PTHR48043:SF159">
    <property type="entry name" value="EG:EG0003.4 PROTEIN-RELATED"/>
    <property type="match status" value="1"/>
</dbReference>
<evidence type="ECO:0000256" key="2">
    <source>
        <dbReference type="ARBA" id="ARBA00022676"/>
    </source>
</evidence>
<dbReference type="SUPFAM" id="SSF53756">
    <property type="entry name" value="UDP-Glycosyltransferase/glycogen phosphorylase"/>
    <property type="match status" value="1"/>
</dbReference>
<evidence type="ECO:0000256" key="5">
    <source>
        <dbReference type="SAM" id="SignalP"/>
    </source>
</evidence>
<dbReference type="GO" id="GO:0008194">
    <property type="term" value="F:UDP-glycosyltransferase activity"/>
    <property type="evidence" value="ECO:0007669"/>
    <property type="project" value="InterPro"/>
</dbReference>
<dbReference type="PANTHER" id="PTHR48043">
    <property type="entry name" value="EG:EG0003.4 PROTEIN-RELATED"/>
    <property type="match status" value="1"/>
</dbReference>
<dbReference type="OrthoDB" id="5835829at2759"/>
<protein>
    <recommendedName>
        <fullName evidence="8">UDP-glycosyltransferases domain-containing protein</fullName>
    </recommendedName>
</protein>
<name>A0A1I8PI82_STOCA</name>
<evidence type="ECO:0000256" key="1">
    <source>
        <dbReference type="ARBA" id="ARBA00009995"/>
    </source>
</evidence>
<dbReference type="Proteomes" id="UP000095300">
    <property type="component" value="Unassembled WGS sequence"/>
</dbReference>
<gene>
    <name evidence="6" type="primary">106082298</name>
</gene>
<dbReference type="KEGG" id="scac:106082298"/>
<evidence type="ECO:0008006" key="8">
    <source>
        <dbReference type="Google" id="ProtNLM"/>
    </source>
</evidence>
<feature type="transmembrane region" description="Helical" evidence="4">
    <location>
        <begin position="494"/>
        <end position="516"/>
    </location>
</feature>
<dbReference type="Gene3D" id="3.40.50.2000">
    <property type="entry name" value="Glycogen Phosphorylase B"/>
    <property type="match status" value="2"/>
</dbReference>
<dbReference type="EnsemblMetazoa" id="SCAU008331-RA">
    <property type="protein sequence ID" value="SCAU008331-PA"/>
    <property type="gene ID" value="SCAU008331"/>
</dbReference>
<keyword evidence="5" id="KW-0732">Signal</keyword>
<evidence type="ECO:0000256" key="4">
    <source>
        <dbReference type="SAM" id="Phobius"/>
    </source>
</evidence>
<sequence length="536" mass="61064">MIIFKILLILGISWQIAITDGANILGIFTSHSPSHLIVHLSVANVLAERGHNITVVASSQPKIAIHKNITMIVVPLTKEQEVIMHRSMEKMASNNDGFLTLIRNFFGSLKIFIDAQADILKDPRFTKLYESEDTKYDLVMCGFFMNTFQLGVAAKFKAPLIVTWTSAAMSMVGRMVGNPSGVEYVPSHTVNMDKGQVKMNFLQRLKNFLSYTVFDILTFIMDIRMKQIYNDIFQDEDDSFPTLDEMYKNVSLVFCNSHFSEASIKAQVPAVVEIGGIQVKEKPNRLPENLETFIENSSEHGFILFSLGTNVKGSHVKSEIAKRIFNVLSKLKQNIIWKWDDLKHTPGNSSNILYTKWLPQDDILAHPYLKLFITHAGKGGIAEAQYHGVPMLAIPIFGDQHPNALHMVQAGYGLMVNYFTLSEEVLSSSLQEVLHNPIYRENVQRFSRLYRDRPLSARENVAYWTEYVMRHRGATHMQSPLVHMNFIESSNLDVYVVILLILYIMIVICRCGFLFVKRKVCDKKCKKNSKIKNKMN</sequence>